<dbReference type="InterPro" id="IPR043128">
    <property type="entry name" value="Rev_trsase/Diguanyl_cyclase"/>
</dbReference>
<sequence length="138" mass="16265">MATFSKIDLRSSYYQLRIRGKDVLETAFRSRYEHYEFKVMPFELANASTAFMDMMYHVFQSYLDSFVVVFIDEILVYSQNLEKHTSHLLLVLGNLREHQLYVNLRKCEFWLIEVRFLGHVMSQEGVGVDPSKVEVVLA</sequence>
<gene>
    <name evidence="2" type="ORF">F2P56_034579</name>
</gene>
<dbReference type="AlphaFoldDB" id="A0A833TY86"/>
<dbReference type="PANTHER" id="PTHR24559">
    <property type="entry name" value="TRANSPOSON TY3-I GAG-POL POLYPROTEIN"/>
    <property type="match status" value="1"/>
</dbReference>
<dbReference type="Gene3D" id="3.10.10.10">
    <property type="entry name" value="HIV Type 1 Reverse Transcriptase, subunit A, domain 1"/>
    <property type="match status" value="1"/>
</dbReference>
<reference evidence="2" key="1">
    <citation type="submission" date="2015-10" db="EMBL/GenBank/DDBJ databases">
        <authorList>
            <person name="Martinez-Garcia P.J."/>
            <person name="Crepeau M.W."/>
            <person name="Puiu D."/>
            <person name="Gonzalez-Ibeas D."/>
            <person name="Whalen J."/>
            <person name="Stevens K."/>
            <person name="Paul R."/>
            <person name="Butterfield T."/>
            <person name="Britton M."/>
            <person name="Reagan R."/>
            <person name="Chakraborty S."/>
            <person name="Walawage S.L."/>
            <person name="Vasquez-Gross H.A."/>
            <person name="Cardeno C."/>
            <person name="Famula R."/>
            <person name="Pratt K."/>
            <person name="Kuruganti S."/>
            <person name="Aradhya M.K."/>
            <person name="Leslie C.A."/>
            <person name="Dandekar A.M."/>
            <person name="Salzberg S.L."/>
            <person name="Wegrzyn J.L."/>
            <person name="Langley C.H."/>
            <person name="Neale D.B."/>
        </authorList>
    </citation>
    <scope>NUCLEOTIDE SEQUENCE</scope>
    <source>
        <tissue evidence="2">Leaves</tissue>
    </source>
</reference>
<proteinExistence type="predicted"/>
<dbReference type="Gramene" id="Jr15_10900_p1">
    <property type="protein sequence ID" value="cds.Jr15_10900_p1"/>
    <property type="gene ID" value="Jr15_10900"/>
</dbReference>
<organism evidence="2 3">
    <name type="scientific">Juglans regia</name>
    <name type="common">English walnut</name>
    <dbReference type="NCBI Taxonomy" id="51240"/>
    <lineage>
        <taxon>Eukaryota</taxon>
        <taxon>Viridiplantae</taxon>
        <taxon>Streptophyta</taxon>
        <taxon>Embryophyta</taxon>
        <taxon>Tracheophyta</taxon>
        <taxon>Spermatophyta</taxon>
        <taxon>Magnoliopsida</taxon>
        <taxon>eudicotyledons</taxon>
        <taxon>Gunneridae</taxon>
        <taxon>Pentapetalae</taxon>
        <taxon>rosids</taxon>
        <taxon>fabids</taxon>
        <taxon>Fagales</taxon>
        <taxon>Juglandaceae</taxon>
        <taxon>Juglans</taxon>
    </lineage>
</organism>
<evidence type="ECO:0000313" key="2">
    <source>
        <dbReference type="EMBL" id="KAF5445533.1"/>
    </source>
</evidence>
<accession>A0A833TY86</accession>
<dbReference type="Pfam" id="PF00078">
    <property type="entry name" value="RVT_1"/>
    <property type="match status" value="1"/>
</dbReference>
<dbReference type="InterPro" id="IPR043502">
    <property type="entry name" value="DNA/RNA_pol_sf"/>
</dbReference>
<dbReference type="EMBL" id="LIHL02000015">
    <property type="protein sequence ID" value="KAF5445533.1"/>
    <property type="molecule type" value="Genomic_DNA"/>
</dbReference>
<name>A0A833TY86_JUGRE</name>
<dbReference type="CDD" id="cd01647">
    <property type="entry name" value="RT_LTR"/>
    <property type="match status" value="1"/>
</dbReference>
<dbReference type="InterPro" id="IPR053134">
    <property type="entry name" value="RNA-dir_DNA_polymerase"/>
</dbReference>
<protein>
    <recommendedName>
        <fullName evidence="1">Reverse transcriptase domain-containing protein</fullName>
    </recommendedName>
</protein>
<feature type="domain" description="Reverse transcriptase" evidence="1">
    <location>
        <begin position="1"/>
        <end position="121"/>
    </location>
</feature>
<comment type="caution">
    <text evidence="2">The sequence shown here is derived from an EMBL/GenBank/DDBJ whole genome shotgun (WGS) entry which is preliminary data.</text>
</comment>
<evidence type="ECO:0000313" key="3">
    <source>
        <dbReference type="Proteomes" id="UP000619265"/>
    </source>
</evidence>
<dbReference type="PANTHER" id="PTHR24559:SF428">
    <property type="entry name" value="REVERSE TRANSCRIPTASE_RETROTRANSPOSON-DERIVED PROTEIN RNASE H-LIKE DOMAIN-CONTAINING PROTEIN"/>
    <property type="match status" value="1"/>
</dbReference>
<dbReference type="Gene3D" id="3.30.70.270">
    <property type="match status" value="1"/>
</dbReference>
<reference evidence="2" key="2">
    <citation type="submission" date="2020-03" db="EMBL/GenBank/DDBJ databases">
        <title>Walnut 2.0.</title>
        <authorList>
            <person name="Marrano A."/>
            <person name="Britton M."/>
            <person name="Zimin A.V."/>
            <person name="Zaini P.A."/>
            <person name="Workman R."/>
            <person name="Puiu D."/>
            <person name="Bianco L."/>
            <person name="Allen B.J."/>
            <person name="Troggio M."/>
            <person name="Leslie C.A."/>
            <person name="Timp W."/>
            <person name="Dendekar A."/>
            <person name="Salzberg S.L."/>
            <person name="Neale D.B."/>
        </authorList>
    </citation>
    <scope>NUCLEOTIDE SEQUENCE</scope>
    <source>
        <tissue evidence="2">Leaves</tissue>
    </source>
</reference>
<dbReference type="PROSITE" id="PS50878">
    <property type="entry name" value="RT_POL"/>
    <property type="match status" value="1"/>
</dbReference>
<evidence type="ECO:0000259" key="1">
    <source>
        <dbReference type="PROSITE" id="PS50878"/>
    </source>
</evidence>
<dbReference type="SUPFAM" id="SSF56672">
    <property type="entry name" value="DNA/RNA polymerases"/>
    <property type="match status" value="1"/>
</dbReference>
<dbReference type="Proteomes" id="UP000619265">
    <property type="component" value="Unassembled WGS sequence"/>
</dbReference>
<dbReference type="InterPro" id="IPR000477">
    <property type="entry name" value="RT_dom"/>
</dbReference>